<dbReference type="Pfam" id="PF25036">
    <property type="entry name" value="VPS13_VAB"/>
    <property type="match status" value="2"/>
</dbReference>
<feature type="compositionally biased region" description="Low complexity" evidence="4">
    <location>
        <begin position="2399"/>
        <end position="2410"/>
    </location>
</feature>
<dbReference type="SUPFAM" id="SSF46934">
    <property type="entry name" value="UBA-like"/>
    <property type="match status" value="1"/>
</dbReference>
<dbReference type="InterPro" id="IPR056747">
    <property type="entry name" value="VPS13-like_M"/>
</dbReference>
<evidence type="ECO:0000313" key="6">
    <source>
        <dbReference type="EMBL" id="WAR08719.1"/>
    </source>
</evidence>
<keyword evidence="7" id="KW-1185">Reference proteome</keyword>
<protein>
    <submittedName>
        <fullName evidence="6">VP13D-like protein</fullName>
    </submittedName>
</protein>
<proteinExistence type="inferred from homology"/>
<feature type="compositionally biased region" description="Polar residues" evidence="4">
    <location>
        <begin position="891"/>
        <end position="903"/>
    </location>
</feature>
<accession>A0ABY7EJY7</accession>
<evidence type="ECO:0000313" key="7">
    <source>
        <dbReference type="Proteomes" id="UP001164746"/>
    </source>
</evidence>
<dbReference type="InterPro" id="IPR026854">
    <property type="entry name" value="VPS13_N"/>
</dbReference>
<feature type="region of interest" description="Disordered" evidence="4">
    <location>
        <begin position="2399"/>
        <end position="2426"/>
    </location>
</feature>
<dbReference type="PROSITE" id="PS50030">
    <property type="entry name" value="UBA"/>
    <property type="match status" value="1"/>
</dbReference>
<evidence type="ECO:0000256" key="3">
    <source>
        <dbReference type="ARBA" id="ARBA00023055"/>
    </source>
</evidence>
<feature type="compositionally biased region" description="Polar residues" evidence="4">
    <location>
        <begin position="2068"/>
        <end position="2088"/>
    </location>
</feature>
<evidence type="ECO:0000256" key="1">
    <source>
        <dbReference type="ARBA" id="ARBA00006545"/>
    </source>
</evidence>
<gene>
    <name evidence="6" type="ORF">MAR_018677</name>
</gene>
<dbReference type="Proteomes" id="UP001164746">
    <property type="component" value="Chromosome 6"/>
</dbReference>
<feature type="region of interest" description="Disordered" evidence="4">
    <location>
        <begin position="1900"/>
        <end position="1954"/>
    </location>
</feature>
<feature type="region of interest" description="Disordered" evidence="4">
    <location>
        <begin position="891"/>
        <end position="914"/>
    </location>
</feature>
<dbReference type="CDD" id="cd14306">
    <property type="entry name" value="UBA_VP13D"/>
    <property type="match status" value="1"/>
</dbReference>
<keyword evidence="2" id="KW-0813">Transport</keyword>
<dbReference type="PROSITE" id="PS50231">
    <property type="entry name" value="RICIN_B_LECTIN"/>
    <property type="match status" value="1"/>
</dbReference>
<dbReference type="Pfam" id="PF25033">
    <property type="entry name" value="VPS13_M"/>
    <property type="match status" value="2"/>
</dbReference>
<feature type="compositionally biased region" description="Low complexity" evidence="4">
    <location>
        <begin position="1920"/>
        <end position="1947"/>
    </location>
</feature>
<dbReference type="InterPro" id="IPR026847">
    <property type="entry name" value="VPS13"/>
</dbReference>
<feature type="region of interest" description="Disordered" evidence="4">
    <location>
        <begin position="1977"/>
        <end position="2038"/>
    </location>
</feature>
<dbReference type="PANTHER" id="PTHR16166">
    <property type="entry name" value="VACUOLAR PROTEIN SORTING-ASSOCIATED PROTEIN VPS13"/>
    <property type="match status" value="1"/>
</dbReference>
<dbReference type="Pfam" id="PF12624">
    <property type="entry name" value="VPS13_N"/>
    <property type="match status" value="2"/>
</dbReference>
<feature type="region of interest" description="Disordered" evidence="4">
    <location>
        <begin position="2060"/>
        <end position="2094"/>
    </location>
</feature>
<dbReference type="InterPro" id="IPR041969">
    <property type="entry name" value="VP13D_UBA"/>
</dbReference>
<organism evidence="6 7">
    <name type="scientific">Mya arenaria</name>
    <name type="common">Soft-shell clam</name>
    <dbReference type="NCBI Taxonomy" id="6604"/>
    <lineage>
        <taxon>Eukaryota</taxon>
        <taxon>Metazoa</taxon>
        <taxon>Spiralia</taxon>
        <taxon>Lophotrochozoa</taxon>
        <taxon>Mollusca</taxon>
        <taxon>Bivalvia</taxon>
        <taxon>Autobranchia</taxon>
        <taxon>Heteroconchia</taxon>
        <taxon>Euheterodonta</taxon>
        <taxon>Imparidentia</taxon>
        <taxon>Neoheterodontei</taxon>
        <taxon>Myida</taxon>
        <taxon>Myoidea</taxon>
        <taxon>Myidae</taxon>
        <taxon>Mya</taxon>
    </lineage>
</organism>
<dbReference type="InterPro" id="IPR015940">
    <property type="entry name" value="UBA"/>
</dbReference>
<dbReference type="InterPro" id="IPR009060">
    <property type="entry name" value="UBA-like_sf"/>
</dbReference>
<feature type="compositionally biased region" description="Polar residues" evidence="4">
    <location>
        <begin position="2411"/>
        <end position="2425"/>
    </location>
</feature>
<feature type="region of interest" description="Disordered" evidence="4">
    <location>
        <begin position="339"/>
        <end position="368"/>
    </location>
</feature>
<evidence type="ECO:0000259" key="5">
    <source>
        <dbReference type="PROSITE" id="PS50030"/>
    </source>
</evidence>
<evidence type="ECO:0000256" key="2">
    <source>
        <dbReference type="ARBA" id="ARBA00022448"/>
    </source>
</evidence>
<feature type="compositionally biased region" description="Low complexity" evidence="4">
    <location>
        <begin position="2005"/>
        <end position="2019"/>
    </location>
</feature>
<name>A0ABY7EJY7_MYAAR</name>
<dbReference type="SMART" id="SM00165">
    <property type="entry name" value="UBA"/>
    <property type="match status" value="1"/>
</dbReference>
<dbReference type="PANTHER" id="PTHR16166:SF141">
    <property type="entry name" value="INTERMEMBRANE LIPID TRANSFER PROTEIN VPS13D"/>
    <property type="match status" value="1"/>
</dbReference>
<keyword evidence="3" id="KW-0445">Lipid transport</keyword>
<dbReference type="EMBL" id="CP111017">
    <property type="protein sequence ID" value="WAR08719.1"/>
    <property type="molecule type" value="Genomic_DNA"/>
</dbReference>
<sequence length="3909" mass="435987">MRHSFLTQTQVGGVNDNYIFDRRRQSKAGMLEGLAAWVLNTYVGEYVENLNTDQLSIALLSGAVELENLPLKKDALSKLGLPLQVKSERLYLVAGPLLEYKYDEEKEKAATEARKTQMLKALEDKMQIQKTYTGSSWFSYGTSVLANILENLQLNVSDVHLRYEDAITNPSCPFACGIVIKSLTAQSTDDSWTPKFVSRSVVDLMHKLVDLRDFSIYVDTNTTLVGDLPRDKMADHEYILSPVSASAKMKRHTTALPLRNLATPRNAIDLTLENMAFSVSEDQYRNIVLLLREFDQYEQSKRYRKWRPQCQLHKKCKDVVAYVKLYTAYMKKEFLDATMKSPSPEPEKPKAKPQSVALTTTPSPPLEDKSILQRWFPGWGGWYGGQVQAPVQASSDVGTSRVLVQGSQDDSAGEPPPPKISKSELEQELEVVIDDVLGDGEDDKSILKRDFVFAQLNFCLKTGSLRVLGNSTNTSTEDRLSHSIMELECSAIKMLFESRPRNSGLTFGLSVGGLQLLDKMTEGTLFPVLIGCQNKERFGNKGYGGFQRGAGFTAVHEETDRKLFELKYEKNPLGTSANYRFSIHSEPLDIVYNKPAFKKVKEVFSSRNIHKAKKSAPTLSDEFLTPMSTPPNELEEDKAQTATNLDTLSQLELTEEQFYSKLYENYTLELRDLQIMSGRMKDNWRHIHNRTTTPLHLLDRLSISLQLERRLIYTTDPQYPTVIASGEMPVLTLHVNEHKVQIINSCIASLSKVPHTPPVPNSMSLSMDSQVSLSASTSGLSLSEIGEMARDESIDVDEGGEDASVKLKELLEESKLLLVQFNINRVSLEIHSRDRPIAELQVCNVKSSLTKRLYDTSVSLTVHSLLVVDAIQTYGKDFELLMASHRNVSLDSTSGSIRDSAPTSPMAVSPPGSPMEHLPGIQEHPSGGLAAMHDVVSRAFQALISSDDCEPKVKKSEDRSHMMSPVLDSEALITVEYEMYAANSPSNKNNKATSQTEVTAEFNRLSILLMRLEDGPERVSARKVATATMSAARLQATIDTRMTMSGSLGGFHVFDITPEAKRHQRVFSVGQDMSQSHIPHHVFVAPTLYQTANESVLDDLRDNSSKAFSFEFSKPLKNKSSRSCSPIFNRTSDDLKGDNCISVNLRVASLCYTHSPKCLQELSLCVSAFKEYKASVAKSLKSVASEVAKGIIAKRSEMSHPGNFGSGTSLDTIAKLRSNLSLDNTEMEYLENATILEDTEVQKNKIMIDASFDSPVIVIPKSASSSRVFVAHLGQISLSNKDDKAQIQFEDEKPVEDLIDKEEANPDRIFVEIRKMNLYSVDIDQKNEEKGKGAMGFDGPSAFRPVHVDTDKDTPIMYDTTVHVTIDHVSGDTLSGASNVDNLGDESFFPKDIESSFSQQDTQQPVMDIRAKIQTPLKLVLLKSVYEQILQTSDYLSSEKEANPDTPDSVKDAFDNKSDIVGGITDDTGGLESSKVSANSVSQGKLPFISKKLRFEVPLFNVEMRANLSDGEQGVVDIRLNRFLLDLTKDNPATTNVELSLKSIVMEDLLEAKDSPHRIIVMSKGPQREDPRHMKPHEFLSHSCPDNAIITPEPVMPGSLPSSFHSHLTHMNKPIMSRPLAGAFVSQRFNLDSDNKKNPRTPPPLVHMLRWASDDSLVDEHLVHISLVLVDVASPEFKEKYNEIKRFVDVDFSCLEVKINLQTWVVLLDFLGLGAKVADIDVLSGREPEVQSKPNDSDEYVQAVVNSEIKLGKVSLLDLSPSGALYRERFMTVGEQALEFDFFKYGMPDPWCKRDYDMKLKMEMSSVRYTHTQRFAMEMLGFVQHFLQAQDVLGRIRAASAGKKINEAAFHQARLLLDIVAGSPIILIPHSSKSTDVLVADLGQLSVRNCFKLDGNDGTCTADQQTSTQKPVSAEPESAGGLLLRQPLSRSSSRTTQRSVSSTSVGSEAKNVDPMQQSLYGSLEHDMRIENSDESMDISEIGSSVDPQSPAPSAIGSQISLDPFSSRSRTSVSARSDSSGLDLMSVPDNSSPAPDTKKSGLNVFLSEAFNTKLFTTNPDTNEFIDEPSSLSDTTMKDNSNMTASSMTSQDEDKTMDTDAGPCLLDVMDVRLSAMDLFSAERVDKSRYSGTNLRQDLEFPSCVIQRKGYALLKEKCMLDLKIERNLDGDQSHAVPDVRVQGALSSVYCCLDVTQYKLIRGLLDHNLGEKIENFKKELLTYMQDPSIQTVLSGDVWTVISMGVDLHNVTLEFVTSHDLDPTDPSMSGVSLAKLDFIHSRLSYESFSDQSKETDLTSTEILISDTRFRDVATNQRTSVFEKILQPMKSESGRRLQLELHWRASQEGTTFSVVVNNMKLLCSFEWIMAVKEFIATKPENPFLYGQSLSNMSCASRSGATSPVTVSSVGSGATSPLSSTSMTSNTQQAQSDPPFELKLNVTETEFVVVENLSSLDTNAVILRCTAVLSYRPQSKDKILSCTLQSLEVFSCSLQAEEETALSIVDPVTIQVTMERNRNYTPVLRHSPMELGLSDTRVFGDKHLLLEVTLDDTMNVRLSYQDMQLFLAIWESLPKTLKSKPSAQSPTAVPSEYNIDKLEELGFSHSECANALETHNNNLNEAAYWLIENSKSSKQKKGEKKVTTIEVSVKTLCLCLIDDCLDADIPLVEMTFSGISLKFEPGNEGRARFGVMADYYNRTLSGWEPLLEQWKCHAQWRNFKHPEQKLSVEISASEVLNLTVTSTLLDLYNMTKDKWAADYYKHTEEAEKGMESLTSVKRRQLLRPYAIRNQTGSLLWFRPVTKTPSQVGGDNLTSQPASQDWVQVPPNEDVSFNFQRHEKIRHKKSQTLRMNQVEVRVDGWQTLNPLSVDKVGTFFRYATPDHEKQTIFVGLDESIELKMDNRVIQGRYETFIINSNQKRPIPISYINSRLWMKPVDWPVDFCSEPISWQHGEKGKIVNHVRTCSSVDSVYRFCVAVFHEHYPEAGQRDVLPGHNILIMAPFTVQNLLPVDLIYYFKGIDISGGIKPGKTTQVHASGLPLVFRQDGCQEAAGQGEETEMARVVSPLLFSFNESNSPYLIYSIGIEVKKGQGSFFRTTIVTFSPRYRIDNLSEHKLAIAQRHFTCKETLTHPDGQLSAPRGSKMPFHWPRQDLDQLLCVRMLDGQTFTIVFLDAEETPPPFRIDNFSEMPLTYYQTKTRDENLRAVIRPNTCLPYAWDEPTLEHYLTLSVPSGSTETYNLDQIGEGTLLCYQSYFFISASATFSRENSFSDAMNSELVFDCEHDFVIFRKKEVGKRSQLWRMTPTNMLENEGMCQPLEPGKASRTGQRYVLDVADNKENPVLVVRKATEGKSARQRWTFREGMLCSESDDDKLMGFVRCVQCPGGIEQLQDGAMVILGMAQVEEGAPIPPHMRMSMQKMNPGSGSLAVRTQMDGPVRVVQINDQQHRFDLNLKGGVGISLVNTVPEELLYISLKNITLNYREGMKAVTFEVTVGNIQADNQLLGAMHTAMLFVTPTSKNDTVDNHHALWISAHRLPNMGWNAEIYKHLLIKMKKMSLQLDEVLLWKLIQYARIDQGRPDADSLNPVADDLNMTLSNAVTLKTKRYYFGILNVKAANELRANALQILGSLDFLGNPAGFIQDVKEGVAGLVHDQNPVGLVKGVMHGISNTSAKMAGVASEALSNIHTDSDHNQKRQVIRAGAKSSGGQFKAGWKGFAHGMVGAFKGIAKPVEGLRKGGIEGFGAGLYQGVTGLVTKPLAGVLDLATGMSNAVKDVSKGSSHKTPDQVRQPRCCHGPGGLLLPFSKNMAKSQQLLYSINESNYQERLIVWDQVRSSSGTEGCYYVSLFRVEERDPYSSNKTPRVRCDCWSTAQKVAQQINYAKSLSEEQKMFVPPLPDIDDQYYSSLKFFIDLKLIISDR</sequence>
<feature type="compositionally biased region" description="Polar residues" evidence="4">
    <location>
        <begin position="1900"/>
        <end position="1911"/>
    </location>
</feature>
<comment type="similarity">
    <text evidence="1">Belongs to the VPS13 family.</text>
</comment>
<reference evidence="6" key="1">
    <citation type="submission" date="2022-11" db="EMBL/GenBank/DDBJ databases">
        <title>Centuries of genome instability and evolution in soft-shell clam transmissible cancer (bioRxiv).</title>
        <authorList>
            <person name="Hart S.F.M."/>
            <person name="Yonemitsu M.A."/>
            <person name="Giersch R.M."/>
            <person name="Beal B.F."/>
            <person name="Arriagada G."/>
            <person name="Davis B.W."/>
            <person name="Ostrander E.A."/>
            <person name="Goff S.P."/>
            <person name="Metzger M.J."/>
        </authorList>
    </citation>
    <scope>NUCLEOTIDE SEQUENCE</scope>
    <source>
        <strain evidence="6">MELC-2E11</strain>
        <tissue evidence="6">Siphon/mantle</tissue>
    </source>
</reference>
<feature type="domain" description="UBA" evidence="5">
    <location>
        <begin position="2581"/>
        <end position="2622"/>
    </location>
</feature>
<dbReference type="Gene3D" id="1.10.8.10">
    <property type="entry name" value="DNA helicase RuvA subunit, C-terminal domain"/>
    <property type="match status" value="1"/>
</dbReference>
<dbReference type="InterPro" id="IPR009543">
    <property type="entry name" value="VPS13_VAB"/>
</dbReference>
<evidence type="ECO:0000256" key="4">
    <source>
        <dbReference type="SAM" id="MobiDB-lite"/>
    </source>
</evidence>